<evidence type="ECO:0000259" key="2">
    <source>
        <dbReference type="Pfam" id="PF18802"/>
    </source>
</evidence>
<feature type="domain" description="CxC1-like cysteine cluster associated with KDZ transposases" evidence="2">
    <location>
        <begin position="255"/>
        <end position="344"/>
    </location>
</feature>
<feature type="compositionally biased region" description="Basic and acidic residues" evidence="1">
    <location>
        <begin position="559"/>
        <end position="571"/>
    </location>
</feature>
<feature type="region of interest" description="Disordered" evidence="1">
    <location>
        <begin position="75"/>
        <end position="118"/>
    </location>
</feature>
<dbReference type="Proteomes" id="UP000287166">
    <property type="component" value="Unassembled WGS sequence"/>
</dbReference>
<dbReference type="PANTHER" id="PTHR33096:SF1">
    <property type="entry name" value="CXC1-LIKE CYSTEINE CLUSTER ASSOCIATED WITH KDZ TRANSPOSASES DOMAIN-CONTAINING PROTEIN"/>
    <property type="match status" value="1"/>
</dbReference>
<dbReference type="InParanoid" id="A0A401G9R5"/>
<accession>A0A401G9R5</accession>
<feature type="compositionally biased region" description="Polar residues" evidence="1">
    <location>
        <begin position="155"/>
        <end position="172"/>
    </location>
</feature>
<dbReference type="PANTHER" id="PTHR33096">
    <property type="entry name" value="CXC2 DOMAIN-CONTAINING PROTEIN"/>
    <property type="match status" value="1"/>
</dbReference>
<dbReference type="OrthoDB" id="3265112at2759"/>
<feature type="region of interest" description="Disordered" evidence="1">
    <location>
        <begin position="146"/>
        <end position="182"/>
    </location>
</feature>
<dbReference type="GeneID" id="38775806"/>
<name>A0A401G9R5_9APHY</name>
<gene>
    <name evidence="3" type="ORF">SCP_0200860</name>
</gene>
<protein>
    <recommendedName>
        <fullName evidence="2">CxC1-like cysteine cluster associated with KDZ transposases domain-containing protein</fullName>
    </recommendedName>
</protein>
<dbReference type="Pfam" id="PF18802">
    <property type="entry name" value="CxC1"/>
    <property type="match status" value="1"/>
</dbReference>
<feature type="region of interest" description="Disordered" evidence="1">
    <location>
        <begin position="559"/>
        <end position="588"/>
    </location>
</feature>
<dbReference type="RefSeq" id="XP_027609802.1">
    <property type="nucleotide sequence ID" value="XM_027754001.1"/>
</dbReference>
<keyword evidence="4" id="KW-1185">Reference proteome</keyword>
<reference evidence="3 4" key="1">
    <citation type="journal article" date="2018" name="Sci. Rep.">
        <title>Genome sequence of the cauliflower mushroom Sparassis crispa (Hanabiratake) and its association with beneficial usage.</title>
        <authorList>
            <person name="Kiyama R."/>
            <person name="Furutani Y."/>
            <person name="Kawaguchi K."/>
            <person name="Nakanishi T."/>
        </authorList>
    </citation>
    <scope>NUCLEOTIDE SEQUENCE [LARGE SCALE GENOMIC DNA]</scope>
</reference>
<dbReference type="AlphaFoldDB" id="A0A401G9R5"/>
<organism evidence="3 4">
    <name type="scientific">Sparassis crispa</name>
    <dbReference type="NCBI Taxonomy" id="139825"/>
    <lineage>
        <taxon>Eukaryota</taxon>
        <taxon>Fungi</taxon>
        <taxon>Dikarya</taxon>
        <taxon>Basidiomycota</taxon>
        <taxon>Agaricomycotina</taxon>
        <taxon>Agaricomycetes</taxon>
        <taxon>Polyporales</taxon>
        <taxon>Sparassidaceae</taxon>
        <taxon>Sparassis</taxon>
    </lineage>
</organism>
<sequence length="1171" mass="132263">MSKLTLFVSRQFEAAVITAVHPRPISAQISWADAADRDCSPPPWRCFKGLEHVSSGTWKHSQDCIAMSFRRPRAHYSKGSSPVHPSSSQPSSRSVSRSTSPEKTPTSHVHLIQPIDFPRQRRPRGAKHLFLPGPESLVTLPGRLNFTHANLPRGRSSTRTQHGPSATQQGVPSSDDPFLSHVDDLPVSSPERFFFDGVYTSLLDEPAAVRAAHLRQKKARQWQRWATEVIPSLLLPHMELLRLSESLRQNVDIPRACTCGGEHIRTLKVVCVYFESLRYVNINVCLCSPAALQLLSRGLFPCAPQAPTLAVDLNLLRFTQQLFVRLPPNTTSFCATLEAFLGDRGYKLTTRDSLRRRFGNALLWYSNLLNATKRHVQDAVEQARCSVLREACESTSRIRTPGTYWLNAALLPFPLAIALGLRLFIALRFALAIVLALGFTDALDLGFTDALDLGVTDALDLEVSDALKLGVTDALTLGVTNAFAVEAVISRRRWRACWTEQAVHTAGGPAETNPDVIVCIDACFTQKRRRGKGDGHDHPREAEESVFIPEEEVKKMESYVEQIRPSRDTGRRRAQPPVSADDDDGYEEGLKVPRSVLDGCHESFLAADEKREKASTQFFSDTGLMALLCRHNRVLWLVNMTSAGEKQHYALALIQWLFAHLPRSTTVGILYDIACQLHRSCVKWDLLGDLFDRIMFAVSIFHAYGHQWPCQLIYHPRKCIGFGLTDGEGCERFWSSIRKLIPSLRVSGYHQRLFILDAQVKYLDQQSLFSLGHWLNKKWKQCQAKRLVAAEAVEQCGITDEVLCEQWAAQVRDQTKPAPRRSRDKGKKAIQTILALQKMLGAYNESVRLLELKLLGDDDDIFSIEEVSLKLMEARSKVVNVKQALQRKKTALGVGERLQLSRLINNAFLRLRMNAHAVKQRIRDRLRQRKFELERLERSYRQTVNNNKLSSHAESSIKRREPGILKLAKTYNDLCKQMDLLIKQRKAPRYAVSPQPIQGNGLFKLDVDDDIWQDVGLDDDDDIAAVPRWLGDETVREGIKNRLLLDRCNEEEERLREERCSLQEWFAEEWTSNERACVDAGDNPDLLYQLDCQRDGIRSVNAARDANDEDEVSFDEATDPEDDGELLDAAEGAALTDAYHPSAVDFDSDSLFDDGVMRMVSQSSRKRVLHL</sequence>
<proteinExistence type="predicted"/>
<dbReference type="InterPro" id="IPR041320">
    <property type="entry name" value="CxC1"/>
</dbReference>
<dbReference type="EMBL" id="BFAD01000002">
    <property type="protein sequence ID" value="GBE78889.1"/>
    <property type="molecule type" value="Genomic_DNA"/>
</dbReference>
<dbReference type="Pfam" id="PF18758">
    <property type="entry name" value="KDZ"/>
    <property type="match status" value="1"/>
</dbReference>
<dbReference type="STRING" id="139825.A0A401G9R5"/>
<comment type="caution">
    <text evidence="3">The sequence shown here is derived from an EMBL/GenBank/DDBJ whole genome shotgun (WGS) entry which is preliminary data.</text>
</comment>
<dbReference type="InterPro" id="IPR040521">
    <property type="entry name" value="KDZ"/>
</dbReference>
<feature type="compositionally biased region" description="Low complexity" evidence="1">
    <location>
        <begin position="80"/>
        <end position="101"/>
    </location>
</feature>
<evidence type="ECO:0000256" key="1">
    <source>
        <dbReference type="SAM" id="MobiDB-lite"/>
    </source>
</evidence>
<evidence type="ECO:0000313" key="3">
    <source>
        <dbReference type="EMBL" id="GBE78889.1"/>
    </source>
</evidence>
<evidence type="ECO:0000313" key="4">
    <source>
        <dbReference type="Proteomes" id="UP000287166"/>
    </source>
</evidence>